<organism evidence="2 3">
    <name type="scientific">Micromonospora chaiyaphumensis</name>
    <dbReference type="NCBI Taxonomy" id="307119"/>
    <lineage>
        <taxon>Bacteria</taxon>
        <taxon>Bacillati</taxon>
        <taxon>Actinomycetota</taxon>
        <taxon>Actinomycetes</taxon>
        <taxon>Micromonosporales</taxon>
        <taxon>Micromonosporaceae</taxon>
        <taxon>Micromonospora</taxon>
    </lineage>
</organism>
<dbReference type="RefSeq" id="WP_091261583.1">
    <property type="nucleotide sequence ID" value="NZ_FMCS01000003.1"/>
</dbReference>
<keyword evidence="1" id="KW-0812">Transmembrane</keyword>
<proteinExistence type="predicted"/>
<reference evidence="3" key="1">
    <citation type="submission" date="2016-06" db="EMBL/GenBank/DDBJ databases">
        <authorList>
            <person name="Varghese N."/>
            <person name="Submissions Spin"/>
        </authorList>
    </citation>
    <scope>NUCLEOTIDE SEQUENCE [LARGE SCALE GENOMIC DNA]</scope>
    <source>
        <strain evidence="3">DSM 45246</strain>
    </source>
</reference>
<feature type="transmembrane region" description="Helical" evidence="1">
    <location>
        <begin position="52"/>
        <end position="74"/>
    </location>
</feature>
<protein>
    <submittedName>
        <fullName evidence="2">Uncharacterized protein</fullName>
    </submittedName>
</protein>
<evidence type="ECO:0000313" key="3">
    <source>
        <dbReference type="Proteomes" id="UP000199629"/>
    </source>
</evidence>
<dbReference type="Proteomes" id="UP000199629">
    <property type="component" value="Unassembled WGS sequence"/>
</dbReference>
<accession>A0A1C4VYG3</accession>
<sequence length="77" mass="7977">MTALPAAPSPQPPDGPGGNRALSFALVFLVALLVASWTGFIVWLSTHQLADAILRAGTAFAGAVGLSLAVWTAYRQK</sequence>
<keyword evidence="1" id="KW-0472">Membrane</keyword>
<dbReference type="EMBL" id="FMCS01000003">
    <property type="protein sequence ID" value="SCE89044.1"/>
    <property type="molecule type" value="Genomic_DNA"/>
</dbReference>
<feature type="transmembrane region" description="Helical" evidence="1">
    <location>
        <begin position="21"/>
        <end position="46"/>
    </location>
</feature>
<dbReference type="AlphaFoldDB" id="A0A1C4VYG3"/>
<name>A0A1C4VYG3_9ACTN</name>
<evidence type="ECO:0000256" key="1">
    <source>
        <dbReference type="SAM" id="Phobius"/>
    </source>
</evidence>
<keyword evidence="3" id="KW-1185">Reference proteome</keyword>
<keyword evidence="1" id="KW-1133">Transmembrane helix</keyword>
<gene>
    <name evidence="2" type="ORF">GA0070214_10335</name>
</gene>
<evidence type="ECO:0000313" key="2">
    <source>
        <dbReference type="EMBL" id="SCE89044.1"/>
    </source>
</evidence>